<evidence type="ECO:0000313" key="1">
    <source>
        <dbReference type="EMBL" id="EPX56796.1"/>
    </source>
</evidence>
<protein>
    <submittedName>
        <fullName evidence="1">Uncharacterized protein</fullName>
    </submittedName>
</protein>
<evidence type="ECO:0000313" key="2">
    <source>
        <dbReference type="Proteomes" id="UP000011682"/>
    </source>
</evidence>
<dbReference type="AlphaFoldDB" id="S9P0Z5"/>
<sequence>MLAAIARGDFAEAISFWELQTGRTAPQWLLALQSAFSTTNQKTGPCIQVARSVFEGFKQLGRKPSYVEFTTSGTHRGANLIGFDLPVGARSKTIQISENAVHYAVQIENRLYDAMTGPAGLPLAEYMARLQSPGTLSMKIVSQLP</sequence>
<organism evidence="1 2">
    <name type="scientific">Cystobacter fuscus (strain ATCC 25194 / DSM 2262 / NBRC 100088 / M29)</name>
    <dbReference type="NCBI Taxonomy" id="1242864"/>
    <lineage>
        <taxon>Bacteria</taxon>
        <taxon>Pseudomonadati</taxon>
        <taxon>Myxococcota</taxon>
        <taxon>Myxococcia</taxon>
        <taxon>Myxococcales</taxon>
        <taxon>Cystobacterineae</taxon>
        <taxon>Archangiaceae</taxon>
        <taxon>Cystobacter</taxon>
    </lineage>
</organism>
<gene>
    <name evidence="1" type="ORF">D187_007230</name>
</gene>
<reference evidence="1" key="1">
    <citation type="submission" date="2013-05" db="EMBL/GenBank/DDBJ databases">
        <title>Genome assembly of Cystobacter fuscus DSM 2262.</title>
        <authorList>
            <person name="Sharma G."/>
            <person name="Khatri I."/>
            <person name="Kaur C."/>
            <person name="Mayilraj S."/>
            <person name="Subramanian S."/>
        </authorList>
    </citation>
    <scope>NUCLEOTIDE SEQUENCE [LARGE SCALE GENOMIC DNA]</scope>
    <source>
        <strain evidence="1">DSM 2262</strain>
    </source>
</reference>
<keyword evidence="2" id="KW-1185">Reference proteome</keyword>
<dbReference type="Proteomes" id="UP000011682">
    <property type="component" value="Unassembled WGS sequence"/>
</dbReference>
<proteinExistence type="predicted"/>
<comment type="caution">
    <text evidence="1">The sequence shown here is derived from an EMBL/GenBank/DDBJ whole genome shotgun (WGS) entry which is preliminary data.</text>
</comment>
<name>S9P0Z5_CYSF2</name>
<accession>S9P0Z5</accession>
<dbReference type="EMBL" id="ANAH02000065">
    <property type="protein sequence ID" value="EPX56796.1"/>
    <property type="molecule type" value="Genomic_DNA"/>
</dbReference>